<reference evidence="1 2" key="1">
    <citation type="submission" date="2024-01" db="EMBL/GenBank/DDBJ databases">
        <title>The complete chloroplast genome sequence of Lithospermum erythrorhizon: insights into the phylogenetic relationship among Boraginaceae species and the maternal lineages of purple gromwells.</title>
        <authorList>
            <person name="Okada T."/>
            <person name="Watanabe K."/>
        </authorList>
    </citation>
    <scope>NUCLEOTIDE SEQUENCE [LARGE SCALE GENOMIC DNA]</scope>
</reference>
<dbReference type="Proteomes" id="UP001454036">
    <property type="component" value="Unassembled WGS sequence"/>
</dbReference>
<comment type="caution">
    <text evidence="1">The sequence shown here is derived from an EMBL/GenBank/DDBJ whole genome shotgun (WGS) entry which is preliminary data.</text>
</comment>
<keyword evidence="2" id="KW-1185">Reference proteome</keyword>
<accession>A0AAV3QWE3</accession>
<dbReference type="EMBL" id="BAABME010006256">
    <property type="protein sequence ID" value="GAA0167865.1"/>
    <property type="molecule type" value="Genomic_DNA"/>
</dbReference>
<dbReference type="AlphaFoldDB" id="A0AAV3QWE3"/>
<sequence>METNGINDNHPQGNDGLNLYDLHDQPQNGALAYIPQPVNLRTRGTVNEGRGNSVGGFKPHGHDRQAPTAGHNDGEIHHCGHGRQDLQWDDRRVGTVTVRGGGVTHTPQVEIPHTVWDQRNIGSQKKARSCYLASKKRIKSRLEVGTTSRGAGDPRDRNVCTVEVPEEIPKKG</sequence>
<organism evidence="1 2">
    <name type="scientific">Lithospermum erythrorhizon</name>
    <name type="common">Purple gromwell</name>
    <name type="synonym">Lithospermum officinale var. erythrorhizon</name>
    <dbReference type="NCBI Taxonomy" id="34254"/>
    <lineage>
        <taxon>Eukaryota</taxon>
        <taxon>Viridiplantae</taxon>
        <taxon>Streptophyta</taxon>
        <taxon>Embryophyta</taxon>
        <taxon>Tracheophyta</taxon>
        <taxon>Spermatophyta</taxon>
        <taxon>Magnoliopsida</taxon>
        <taxon>eudicotyledons</taxon>
        <taxon>Gunneridae</taxon>
        <taxon>Pentapetalae</taxon>
        <taxon>asterids</taxon>
        <taxon>lamiids</taxon>
        <taxon>Boraginales</taxon>
        <taxon>Boraginaceae</taxon>
        <taxon>Boraginoideae</taxon>
        <taxon>Lithospermeae</taxon>
        <taxon>Lithospermum</taxon>
    </lineage>
</organism>
<protein>
    <submittedName>
        <fullName evidence="1">Uncharacterized protein</fullName>
    </submittedName>
</protein>
<gene>
    <name evidence="1" type="ORF">LIER_22708</name>
</gene>
<evidence type="ECO:0000313" key="1">
    <source>
        <dbReference type="EMBL" id="GAA0167865.1"/>
    </source>
</evidence>
<proteinExistence type="predicted"/>
<evidence type="ECO:0000313" key="2">
    <source>
        <dbReference type="Proteomes" id="UP001454036"/>
    </source>
</evidence>
<name>A0AAV3QWE3_LITER</name>